<proteinExistence type="predicted"/>
<evidence type="ECO:0000259" key="1">
    <source>
        <dbReference type="Pfam" id="PF13456"/>
    </source>
</evidence>
<dbReference type="InParanoid" id="K4A083"/>
<dbReference type="GO" id="GO:0004523">
    <property type="term" value="F:RNA-DNA hybrid ribonuclease activity"/>
    <property type="evidence" value="ECO:0007669"/>
    <property type="project" value="InterPro"/>
</dbReference>
<organism evidence="2 3">
    <name type="scientific">Setaria italica</name>
    <name type="common">Foxtail millet</name>
    <name type="synonym">Panicum italicum</name>
    <dbReference type="NCBI Taxonomy" id="4555"/>
    <lineage>
        <taxon>Eukaryota</taxon>
        <taxon>Viridiplantae</taxon>
        <taxon>Streptophyta</taxon>
        <taxon>Embryophyta</taxon>
        <taxon>Tracheophyta</taxon>
        <taxon>Spermatophyta</taxon>
        <taxon>Magnoliopsida</taxon>
        <taxon>Liliopsida</taxon>
        <taxon>Poales</taxon>
        <taxon>Poaceae</taxon>
        <taxon>PACMAD clade</taxon>
        <taxon>Panicoideae</taxon>
        <taxon>Panicodae</taxon>
        <taxon>Paniceae</taxon>
        <taxon>Cenchrinae</taxon>
        <taxon>Setaria</taxon>
    </lineage>
</organism>
<dbReference type="STRING" id="4555.K4A083"/>
<feature type="domain" description="RNase H type-1" evidence="1">
    <location>
        <begin position="2"/>
        <end position="61"/>
    </location>
</feature>
<reference evidence="2" key="2">
    <citation type="submission" date="2018-08" db="UniProtKB">
        <authorList>
            <consortium name="EnsemblPlants"/>
        </authorList>
    </citation>
    <scope>IDENTIFICATION</scope>
    <source>
        <strain evidence="2">Yugu1</strain>
    </source>
</reference>
<dbReference type="eggNOG" id="ENOG502R46K">
    <property type="taxonomic scope" value="Eukaryota"/>
</dbReference>
<dbReference type="EnsemblPlants" id="KQL25920">
    <property type="protein sequence ID" value="KQL25920"/>
    <property type="gene ID" value="SETIT_032270mg"/>
</dbReference>
<name>K4A083_SETIT</name>
<dbReference type="AlphaFoldDB" id="K4A083"/>
<keyword evidence="3" id="KW-1185">Reference proteome</keyword>
<dbReference type="HOGENOM" id="CLU_2405961_0_0_1"/>
<reference evidence="3" key="1">
    <citation type="journal article" date="2012" name="Nat. Biotechnol.">
        <title>Reference genome sequence of the model plant Setaria.</title>
        <authorList>
            <person name="Bennetzen J.L."/>
            <person name="Schmutz J."/>
            <person name="Wang H."/>
            <person name="Percifield R."/>
            <person name="Hawkins J."/>
            <person name="Pontaroli A.C."/>
            <person name="Estep M."/>
            <person name="Feng L."/>
            <person name="Vaughn J.N."/>
            <person name="Grimwood J."/>
            <person name="Jenkins J."/>
            <person name="Barry K."/>
            <person name="Lindquist E."/>
            <person name="Hellsten U."/>
            <person name="Deshpande S."/>
            <person name="Wang X."/>
            <person name="Wu X."/>
            <person name="Mitros T."/>
            <person name="Triplett J."/>
            <person name="Yang X."/>
            <person name="Ye C.Y."/>
            <person name="Mauro-Herrera M."/>
            <person name="Wang L."/>
            <person name="Li P."/>
            <person name="Sharma M."/>
            <person name="Sharma R."/>
            <person name="Ronald P.C."/>
            <person name="Panaud O."/>
            <person name="Kellogg E.A."/>
            <person name="Brutnell T.P."/>
            <person name="Doust A.N."/>
            <person name="Tuskan G.A."/>
            <person name="Rokhsar D."/>
            <person name="Devos K.M."/>
        </authorList>
    </citation>
    <scope>NUCLEOTIDE SEQUENCE [LARGE SCALE GENOMIC DNA]</scope>
    <source>
        <strain evidence="3">cv. Yugu1</strain>
    </source>
</reference>
<dbReference type="PANTHER" id="PTHR47723">
    <property type="entry name" value="OS05G0353850 PROTEIN"/>
    <property type="match status" value="1"/>
</dbReference>
<sequence>ENVVLEVDCHSLKISLESIDDSCSLIGGLWHDIMELSRSFSSFKFVWVRREANSVVHSCASVVSSTEHSCFWLDAIPDWLTCLAVGDCTPTSD</sequence>
<evidence type="ECO:0000313" key="3">
    <source>
        <dbReference type="Proteomes" id="UP000004995"/>
    </source>
</evidence>
<dbReference type="GO" id="GO:0003676">
    <property type="term" value="F:nucleic acid binding"/>
    <property type="evidence" value="ECO:0007669"/>
    <property type="project" value="InterPro"/>
</dbReference>
<protein>
    <recommendedName>
        <fullName evidence="1">RNase H type-1 domain-containing protein</fullName>
    </recommendedName>
</protein>
<dbReference type="Gramene" id="KQL25920">
    <property type="protein sequence ID" value="KQL25920"/>
    <property type="gene ID" value="SETIT_032270mg"/>
</dbReference>
<dbReference type="EMBL" id="AGNK02001261">
    <property type="status" value="NOT_ANNOTATED_CDS"/>
    <property type="molecule type" value="Genomic_DNA"/>
</dbReference>
<evidence type="ECO:0000313" key="2">
    <source>
        <dbReference type="EnsemblPlants" id="KQL25920"/>
    </source>
</evidence>
<accession>K4A083</accession>
<dbReference type="Proteomes" id="UP000004995">
    <property type="component" value="Unassembled WGS sequence"/>
</dbReference>
<dbReference type="InterPro" id="IPR053151">
    <property type="entry name" value="RNase_H-like"/>
</dbReference>
<dbReference type="PANTHER" id="PTHR47723:SF24">
    <property type="entry name" value="RNASE H TYPE-1 DOMAIN-CONTAINING PROTEIN"/>
    <property type="match status" value="1"/>
</dbReference>
<dbReference type="Pfam" id="PF13456">
    <property type="entry name" value="RVT_3"/>
    <property type="match status" value="1"/>
</dbReference>
<dbReference type="OMA" id="WHDIMEL"/>
<dbReference type="InterPro" id="IPR002156">
    <property type="entry name" value="RNaseH_domain"/>
</dbReference>